<dbReference type="EMBL" id="ON529857">
    <property type="protein sequence ID" value="USN15594.1"/>
    <property type="molecule type" value="Genomic_DNA"/>
</dbReference>
<protein>
    <submittedName>
        <fullName evidence="1">Uncharacterized protein</fullName>
    </submittedName>
</protein>
<evidence type="ECO:0000313" key="1">
    <source>
        <dbReference type="EMBL" id="USN15594.1"/>
    </source>
</evidence>
<keyword evidence="2" id="KW-1185">Reference proteome</keyword>
<name>A0A9E7SLJ0_9CAUD</name>
<gene>
    <name evidence="1" type="ORF">KIKIMORA_04760</name>
</gene>
<evidence type="ECO:0000313" key="2">
    <source>
        <dbReference type="Proteomes" id="UP001056576"/>
    </source>
</evidence>
<accession>A0A9E7SLJ0</accession>
<dbReference type="Proteomes" id="UP001056576">
    <property type="component" value="Segment"/>
</dbReference>
<organism evidence="1 2">
    <name type="scientific">Brevundimonas phage vB_BpoS-Kikimora</name>
    <dbReference type="NCBI Taxonomy" id="2948601"/>
    <lineage>
        <taxon>Viruses</taxon>
        <taxon>Duplodnaviria</taxon>
        <taxon>Heunggongvirae</taxon>
        <taxon>Uroviricota</taxon>
        <taxon>Caudoviricetes</taxon>
        <taxon>Jeanschmidtviridae</taxon>
        <taxon>Kikimoravirus</taxon>
        <taxon>Kikimoravirus kikimora</taxon>
    </lineage>
</organism>
<proteinExistence type="predicted"/>
<sequence>MFAVVPSLAPHRGDPRRDAAPYFIASGVSYADLNTANSAMRHLNRIGHACHLEVLASDGRPA</sequence>
<reference evidence="1 2" key="1">
    <citation type="submission" date="2022-05" db="EMBL/GenBank/DDBJ databases">
        <authorList>
            <person name="Friedrich I."/>
            <person name="Poehlein A."/>
            <person name="Schneider D."/>
            <person name="Hertel R."/>
            <person name="Daniel R."/>
        </authorList>
    </citation>
    <scope>NUCLEOTIDE SEQUENCE [LARGE SCALE GENOMIC DNA]</scope>
</reference>